<name>A0A8T1RRR0_CARIL</name>
<dbReference type="AlphaFoldDB" id="A0A8T1RRR0"/>
<evidence type="ECO:0000313" key="1">
    <source>
        <dbReference type="EMBL" id="KAG6669887.1"/>
    </source>
</evidence>
<sequence length="55" mass="6581">MNQSQKRMRLRNFSKDCLISLGRTTHSDIKDRIYGGLKQVFELPLSTFYLEMQVW</sequence>
<organism evidence="1 2">
    <name type="scientific">Carya illinoinensis</name>
    <name type="common">Pecan</name>
    <dbReference type="NCBI Taxonomy" id="32201"/>
    <lineage>
        <taxon>Eukaryota</taxon>
        <taxon>Viridiplantae</taxon>
        <taxon>Streptophyta</taxon>
        <taxon>Embryophyta</taxon>
        <taxon>Tracheophyta</taxon>
        <taxon>Spermatophyta</taxon>
        <taxon>Magnoliopsida</taxon>
        <taxon>eudicotyledons</taxon>
        <taxon>Gunneridae</taxon>
        <taxon>Pentapetalae</taxon>
        <taxon>rosids</taxon>
        <taxon>fabids</taxon>
        <taxon>Fagales</taxon>
        <taxon>Juglandaceae</taxon>
        <taxon>Carya</taxon>
    </lineage>
</organism>
<accession>A0A8T1RRR0</accession>
<reference evidence="1" key="1">
    <citation type="submission" date="2020-12" db="EMBL/GenBank/DDBJ databases">
        <title>WGS assembly of Carya illinoinensis cv. Pawnee.</title>
        <authorList>
            <person name="Platts A."/>
            <person name="Shu S."/>
            <person name="Wright S."/>
            <person name="Barry K."/>
            <person name="Edger P."/>
            <person name="Pires J.C."/>
            <person name="Schmutz J."/>
        </authorList>
    </citation>
    <scope>NUCLEOTIDE SEQUENCE</scope>
    <source>
        <tissue evidence="1">Leaf</tissue>
    </source>
</reference>
<keyword evidence="2" id="KW-1185">Reference proteome</keyword>
<proteinExistence type="predicted"/>
<gene>
    <name evidence="1" type="ORF">CIPAW_01G274100</name>
</gene>
<dbReference type="EMBL" id="CM031809">
    <property type="protein sequence ID" value="KAG6669887.1"/>
    <property type="molecule type" value="Genomic_DNA"/>
</dbReference>
<comment type="caution">
    <text evidence="1">The sequence shown here is derived from an EMBL/GenBank/DDBJ whole genome shotgun (WGS) entry which is preliminary data.</text>
</comment>
<dbReference type="Proteomes" id="UP000811609">
    <property type="component" value="Chromosome 1"/>
</dbReference>
<evidence type="ECO:0000313" key="2">
    <source>
        <dbReference type="Proteomes" id="UP000811609"/>
    </source>
</evidence>
<protein>
    <submittedName>
        <fullName evidence="1">Uncharacterized protein</fullName>
    </submittedName>
</protein>